<evidence type="ECO:0000313" key="2">
    <source>
        <dbReference type="Proteomes" id="UP000468443"/>
    </source>
</evidence>
<dbReference type="AlphaFoldDB" id="A0A6P0U8L3"/>
<keyword evidence="2" id="KW-1185">Reference proteome</keyword>
<dbReference type="InterPro" id="IPR025535">
    <property type="entry name" value="DUF4421"/>
</dbReference>
<proteinExistence type="predicted"/>
<dbReference type="EMBL" id="JAABOP010000001">
    <property type="protein sequence ID" value="NER08910.1"/>
    <property type="molecule type" value="Genomic_DNA"/>
</dbReference>
<organism evidence="1 2">
    <name type="scientific">Muriicola jejuensis</name>
    <dbReference type="NCBI Taxonomy" id="504488"/>
    <lineage>
        <taxon>Bacteria</taxon>
        <taxon>Pseudomonadati</taxon>
        <taxon>Bacteroidota</taxon>
        <taxon>Flavobacteriia</taxon>
        <taxon>Flavobacteriales</taxon>
        <taxon>Flavobacteriaceae</taxon>
        <taxon>Muriicola</taxon>
    </lineage>
</organism>
<sequence length="302" mass="34748">MDKILLKVNVDTQTESYSVKSENSSDFRLETNNQLELSLSLDYDFIGVSIGFSPKFLPGNNENELKGESTYQDFSFRFFIGQWTQTLQYKNVKSFYVENTEDFIPSWIKGQDPYIQFPDFETIFWGGATSFVLNPNFSLRNVVYNTEWQLKSAGSLIPTLRYGYTNLILESDDSNSFEKSFDISLSPDYYYTYVFQKNWFASLFLSPGLGIRFSTAEEEGVDAPEKKTSWPISFDGGLQLGYSSSKIIFGGNFNFETTWYTSDNTTNITNNSLYAKVYVGYRFDAPRIVKKIVHPRKKKRGS</sequence>
<dbReference type="Pfam" id="PF14391">
    <property type="entry name" value="DUF4421"/>
    <property type="match status" value="1"/>
</dbReference>
<comment type="caution">
    <text evidence="1">The sequence shown here is derived from an EMBL/GenBank/DDBJ whole genome shotgun (WGS) entry which is preliminary data.</text>
</comment>
<accession>A0A6P0U8L3</accession>
<protein>
    <submittedName>
        <fullName evidence="1">DUF4421 domain-containing protein</fullName>
    </submittedName>
</protein>
<reference evidence="1 2" key="1">
    <citation type="submission" date="2020-01" db="EMBL/GenBank/DDBJ databases">
        <title>Muriicola jejuensis KCTC 22299.</title>
        <authorList>
            <person name="Wang G."/>
        </authorList>
    </citation>
    <scope>NUCLEOTIDE SEQUENCE [LARGE SCALE GENOMIC DNA]</scope>
    <source>
        <strain evidence="1 2">KCTC 22299</strain>
    </source>
</reference>
<name>A0A6P0U8L3_9FLAO</name>
<gene>
    <name evidence="1" type="ORF">GWK09_00115</name>
</gene>
<evidence type="ECO:0000313" key="1">
    <source>
        <dbReference type="EMBL" id="NER08910.1"/>
    </source>
</evidence>
<dbReference type="Proteomes" id="UP000468443">
    <property type="component" value="Unassembled WGS sequence"/>
</dbReference>